<accession>A0ABQ7JGD2</accession>
<protein>
    <recommendedName>
        <fullName evidence="2">C2 domain-containing protein</fullName>
    </recommendedName>
</protein>
<dbReference type="Gene3D" id="2.60.40.150">
    <property type="entry name" value="C2 domain"/>
    <property type="match status" value="1"/>
</dbReference>
<sequence length="1655" mass="185852">MSIENGNRQLLTHGCPAISEILDEELSPPHYLAAQPVDELSRNFNFFISLYGIKCSNLPFKYVNDSGCFSIINWDDYSFYKKTECAPSGSNPKWANRFQFEWTVGSIKDMQSRYVNFQVYKEDRNQGLLIGSASVDLLTVATGPIRHDLCLASALKDISNCGRIAFEASMSQICQLVINPIEILVHIHEHLEMSEEGYEILSKENVRQRLDTVDDGNMPPLHSNKMPLIVNDSSTSPLTLSPSPMSGDRVDVLGGLPASSSVSEISSEKAARKEMWEALEGDRLQKSVDSLVEGDEQEPLQACWQLSFIPTGVQNPAEFFSTWTEKCYQPYWNTVDHSLLTGRQAESAAIYTVDSGGNATTMPMSDGRPTGSMEAINKEFWGDKHISLASLTPQPSLNNVSRDSESLYDVTNASHRMQPLPLQILDHLDVSGTYQKLAALCRKGRLVRNVLYHDFPTIQLITSIEQLRRNHLHINLYAKQFPHEEPKFYGESWLPFFKIYDADVVDQMDKHFFDSYFQEKIWYDGKCMGHIEGIMVFQNNPIVRQMYAGVHTESGFMRISPPILGAEHKSVKFNFRNQALIPKEVATISSLHKTLLDTLFCISQHNPHEAVLNLGMRALNHGLSVQCRSDGVMSNLQSVCDNLLRLLKVSDTETNRSFIYSSEYALLTGQRILLNLANHILEYIEYVHWQYRATYCSILHHILRRGEIDIGSSLPSVPFDVQKLHLAEIWIVYRFIKYLREQEASGIDLKEGHKLNPVGRKGVTMAGPSLRGGETPQVSDTLVLEYTAGDETASTAFSVIVNPKVENRLITNTTALAAGGMMEPTIKLFGCPSSNTTEGIPSTEEGLGGRGHFRNELVQLKNLAISLSSEARERVILFHKRMKLCRQYFLLLHRMLYYALNKLCSTAVFEGQGKYLAIFLCFGYFRLPVFRDELLTWILPDEEMSISIEEWRGTEYSLDKQTIFQNRYWNSNSELRVVLDWTLFHSNLKGYFGEDALLEGLKTLRDKTPVPLAWKDRIRSRGSIFFCFLEHWSKHVYQAIPRKELLQWHSLPGYKALLKALLLEMKQREVIKYPDSLLNCSGAMLANERLLSVFIKVLFLRTSVYQTSAVFSALNYVDYWLQVLNLRRQLLPPNFDFKFLKKGLDIILSSDICLNVAKGLWFMYKNLPVFQGDMLRVIIIELMLNKCFIRTFLNWSWLVRRCYMWFLLYRICEGTRKILTRLNVSQQLSLDERIILLAYWELTKWLKLLNAPCVFTPSGMVRWIPHLIRNNSPSSEAMNSHMLSLPPAALGIPTHPRGTAPPPPPPLTSTQARSYRRTIRHGKQQVAFTGNSSSRKSQLQTPLRAPLALPKAPEASSLSTGYESPLPAYLSEGGGSEVYTQCTDTESELSNATDFTEGDMAESTGTAFSHVSTGSGGGEGRTNESAFPHAYTPYRESVESFYGSPLGSFVLGAAEEETASRSPLGLYLPMEDTSRGTSLIEASLFTPSSLGNPSLFPIAVHSPGSEETIQKISLPTQSPALSSTAAISPSLGPPSTPEREGLSSTPLHASSSTPLHAPFSGNPSRKESITSSDVFGGRALSHVADIAFRLGVAENVTRGDIPPENIVYVMAALKEFQIEMNAYRVWVNNGAHPLPALQIPASPLDYNVDVPLDTW</sequence>
<feature type="region of interest" description="Disordered" evidence="1">
    <location>
        <begin position="1291"/>
        <end position="1311"/>
    </location>
</feature>
<gene>
    <name evidence="3" type="ORF">IE077_000056</name>
</gene>
<dbReference type="Proteomes" id="UP000823046">
    <property type="component" value="Unassembled WGS sequence"/>
</dbReference>
<name>A0ABQ7JGD2_9APIC</name>
<evidence type="ECO:0000313" key="4">
    <source>
        <dbReference type="Proteomes" id="UP000823046"/>
    </source>
</evidence>
<dbReference type="PANTHER" id="PTHR35397:SF1">
    <property type="entry name" value="ARMADILLO-LIKE HELICAL DOMAIN-CONTAINING PROTEIN"/>
    <property type="match status" value="1"/>
</dbReference>
<dbReference type="SUPFAM" id="SSF49562">
    <property type="entry name" value="C2 domain (Calcium/lipid-binding domain, CaLB)"/>
    <property type="match status" value="1"/>
</dbReference>
<organism evidence="3 4">
    <name type="scientific">Cardiosporidium cionae</name>
    <dbReference type="NCBI Taxonomy" id="476202"/>
    <lineage>
        <taxon>Eukaryota</taxon>
        <taxon>Sar</taxon>
        <taxon>Alveolata</taxon>
        <taxon>Apicomplexa</taxon>
        <taxon>Aconoidasida</taxon>
        <taxon>Nephromycida</taxon>
        <taxon>Cardiosporidium</taxon>
    </lineage>
</organism>
<dbReference type="Pfam" id="PF08578">
    <property type="entry name" value="DUF1765"/>
    <property type="match status" value="1"/>
</dbReference>
<evidence type="ECO:0000259" key="2">
    <source>
        <dbReference type="PROSITE" id="PS50004"/>
    </source>
</evidence>
<feature type="region of interest" description="Disordered" evidence="1">
    <location>
        <begin position="1522"/>
        <end position="1570"/>
    </location>
</feature>
<dbReference type="InterPro" id="IPR013887">
    <property type="entry name" value="UPF0592"/>
</dbReference>
<feature type="compositionally biased region" description="Polar residues" evidence="1">
    <location>
        <begin position="1542"/>
        <end position="1554"/>
    </location>
</feature>
<feature type="domain" description="C2" evidence="2">
    <location>
        <begin position="29"/>
        <end position="151"/>
    </location>
</feature>
<evidence type="ECO:0000256" key="1">
    <source>
        <dbReference type="SAM" id="MobiDB-lite"/>
    </source>
</evidence>
<reference evidence="3 4" key="1">
    <citation type="journal article" date="2020" name="bioRxiv">
        <title>Metabolic contributions of an alphaproteobacterial endosymbiont in the apicomplexan Cardiosporidium cionae.</title>
        <authorList>
            <person name="Hunter E.S."/>
            <person name="Paight C.J."/>
            <person name="Lane C.E."/>
        </authorList>
    </citation>
    <scope>NUCLEOTIDE SEQUENCE [LARGE SCALE GENOMIC DNA]</scope>
    <source>
        <strain evidence="3">ESH_2018</strain>
    </source>
</reference>
<dbReference type="EMBL" id="JADAQX010000004">
    <property type="protein sequence ID" value="KAF8823047.1"/>
    <property type="molecule type" value="Genomic_DNA"/>
</dbReference>
<evidence type="ECO:0000313" key="3">
    <source>
        <dbReference type="EMBL" id="KAF8823047.1"/>
    </source>
</evidence>
<comment type="caution">
    <text evidence="3">The sequence shown here is derived from an EMBL/GenBank/DDBJ whole genome shotgun (WGS) entry which is preliminary data.</text>
</comment>
<feature type="compositionally biased region" description="Polar residues" evidence="1">
    <location>
        <begin position="1326"/>
        <end position="1341"/>
    </location>
</feature>
<dbReference type="InterPro" id="IPR035892">
    <property type="entry name" value="C2_domain_sf"/>
</dbReference>
<dbReference type="PROSITE" id="PS50004">
    <property type="entry name" value="C2"/>
    <property type="match status" value="1"/>
</dbReference>
<dbReference type="CDD" id="cd00030">
    <property type="entry name" value="C2"/>
    <property type="match status" value="1"/>
</dbReference>
<dbReference type="PANTHER" id="PTHR35397">
    <property type="entry name" value="C2 DOMAIN-CONTAINING PROTEIN-RELATED"/>
    <property type="match status" value="1"/>
</dbReference>
<dbReference type="Pfam" id="PF00168">
    <property type="entry name" value="C2"/>
    <property type="match status" value="1"/>
</dbReference>
<feature type="region of interest" description="Disordered" evidence="1">
    <location>
        <begin position="1324"/>
        <end position="1343"/>
    </location>
</feature>
<keyword evidence="4" id="KW-1185">Reference proteome</keyword>
<dbReference type="InterPro" id="IPR000008">
    <property type="entry name" value="C2_dom"/>
</dbReference>
<proteinExistence type="predicted"/>